<dbReference type="Proteomes" id="UP001329430">
    <property type="component" value="Chromosome 1"/>
</dbReference>
<evidence type="ECO:0000256" key="2">
    <source>
        <dbReference type="SAM" id="Phobius"/>
    </source>
</evidence>
<reference evidence="3 4" key="1">
    <citation type="journal article" date="2024" name="Insects">
        <title>An Improved Chromosome-Level Genome Assembly of the Firefly Pyrocoelia pectoralis.</title>
        <authorList>
            <person name="Fu X."/>
            <person name="Meyer-Rochow V.B."/>
            <person name="Ballantyne L."/>
            <person name="Zhu X."/>
        </authorList>
    </citation>
    <scope>NUCLEOTIDE SEQUENCE [LARGE SCALE GENOMIC DNA]</scope>
    <source>
        <strain evidence="3">XCY_ONT2</strain>
    </source>
</reference>
<accession>A0AAN7ZXV6</accession>
<comment type="caution">
    <text evidence="3">The sequence shown here is derived from an EMBL/GenBank/DDBJ whole genome shotgun (WGS) entry which is preliminary data.</text>
</comment>
<evidence type="ECO:0000313" key="4">
    <source>
        <dbReference type="Proteomes" id="UP001329430"/>
    </source>
</evidence>
<keyword evidence="2" id="KW-1133">Transmembrane helix</keyword>
<dbReference type="EMBL" id="JAVRBK010000001">
    <property type="protein sequence ID" value="KAK5650858.1"/>
    <property type="molecule type" value="Genomic_DNA"/>
</dbReference>
<name>A0AAN7ZXV6_9COLE</name>
<feature type="transmembrane region" description="Helical" evidence="2">
    <location>
        <begin position="178"/>
        <end position="198"/>
    </location>
</feature>
<feature type="region of interest" description="Disordered" evidence="1">
    <location>
        <begin position="326"/>
        <end position="345"/>
    </location>
</feature>
<keyword evidence="2" id="KW-0812">Transmembrane</keyword>
<keyword evidence="2" id="KW-0472">Membrane</keyword>
<feature type="transmembrane region" description="Helical" evidence="2">
    <location>
        <begin position="146"/>
        <end position="166"/>
    </location>
</feature>
<sequence>MDQYAGRYHNALYNAISWMILIFYIIHYLFDVSVNALLRKMRFKEYVRIRLKRSLWYFGFYACGFLYCSATSWKNHIALPNKYTFYIIDLTEPLSDHLIIGYALLSAFYASSFIWEMCQCSISSFSYIFLTGFTAFTYYLRYIELVILLTNTFSIIYVLTELIRCILCIIKFEGATKLMVQSIFGMLLSIFFVLYLWVIPMNFLLPLAQGFLNNSSSIIMVGLNLSLWGWLACEVYLSPLYRLILHQWYHRGNRNNVPECLGSTTECALFLPRDDVAYNLKMIRREIKERQDKVMALRKPKKKASILFQTLKCVAALNRKMKFRKEKGAEEADSSNKNNIENPDFEDTLVCTNEQELSNSSIDNEVINTCLVKGNEVLQNQIND</sequence>
<feature type="transmembrane region" description="Helical" evidence="2">
    <location>
        <begin position="12"/>
        <end position="34"/>
    </location>
</feature>
<evidence type="ECO:0000256" key="1">
    <source>
        <dbReference type="SAM" id="MobiDB-lite"/>
    </source>
</evidence>
<proteinExistence type="predicted"/>
<feature type="transmembrane region" description="Helical" evidence="2">
    <location>
        <begin position="218"/>
        <end position="237"/>
    </location>
</feature>
<feature type="transmembrane region" description="Helical" evidence="2">
    <location>
        <begin position="55"/>
        <end position="74"/>
    </location>
</feature>
<feature type="transmembrane region" description="Helical" evidence="2">
    <location>
        <begin position="122"/>
        <end position="140"/>
    </location>
</feature>
<dbReference type="AlphaFoldDB" id="A0AAN7ZXV6"/>
<feature type="transmembrane region" description="Helical" evidence="2">
    <location>
        <begin position="94"/>
        <end position="115"/>
    </location>
</feature>
<evidence type="ECO:0000313" key="3">
    <source>
        <dbReference type="EMBL" id="KAK5650858.1"/>
    </source>
</evidence>
<protein>
    <submittedName>
        <fullName evidence="3">Uncharacterized protein</fullName>
    </submittedName>
</protein>
<keyword evidence="4" id="KW-1185">Reference proteome</keyword>
<gene>
    <name evidence="3" type="ORF">RI129_001887</name>
</gene>
<organism evidence="3 4">
    <name type="scientific">Pyrocoelia pectoralis</name>
    <dbReference type="NCBI Taxonomy" id="417401"/>
    <lineage>
        <taxon>Eukaryota</taxon>
        <taxon>Metazoa</taxon>
        <taxon>Ecdysozoa</taxon>
        <taxon>Arthropoda</taxon>
        <taxon>Hexapoda</taxon>
        <taxon>Insecta</taxon>
        <taxon>Pterygota</taxon>
        <taxon>Neoptera</taxon>
        <taxon>Endopterygota</taxon>
        <taxon>Coleoptera</taxon>
        <taxon>Polyphaga</taxon>
        <taxon>Elateriformia</taxon>
        <taxon>Elateroidea</taxon>
        <taxon>Lampyridae</taxon>
        <taxon>Lampyrinae</taxon>
        <taxon>Pyrocoelia</taxon>
    </lineage>
</organism>